<dbReference type="Proteomes" id="UP000811844">
    <property type="component" value="Unassembled WGS sequence"/>
</dbReference>
<accession>A0ABS5I0M7</accession>
<name>A0ABS5I0M7_9GAMM</name>
<feature type="region of interest" description="Disordered" evidence="1">
    <location>
        <begin position="61"/>
        <end position="101"/>
    </location>
</feature>
<dbReference type="RefSeq" id="WP_153661874.1">
    <property type="nucleotide sequence ID" value="NZ_JAAIKR010000004.1"/>
</dbReference>
<evidence type="ECO:0000313" key="3">
    <source>
        <dbReference type="Proteomes" id="UP000811844"/>
    </source>
</evidence>
<dbReference type="EMBL" id="JAAIKR010000004">
    <property type="protein sequence ID" value="MBR9727568.1"/>
    <property type="molecule type" value="Genomic_DNA"/>
</dbReference>
<evidence type="ECO:0000313" key="2">
    <source>
        <dbReference type="EMBL" id="MBR9727568.1"/>
    </source>
</evidence>
<organism evidence="2 3">
    <name type="scientific">Shewanella intestini</name>
    <dbReference type="NCBI Taxonomy" id="2017544"/>
    <lineage>
        <taxon>Bacteria</taxon>
        <taxon>Pseudomonadati</taxon>
        <taxon>Pseudomonadota</taxon>
        <taxon>Gammaproteobacteria</taxon>
        <taxon>Alteromonadales</taxon>
        <taxon>Shewanellaceae</taxon>
        <taxon>Shewanella</taxon>
    </lineage>
</organism>
<proteinExistence type="predicted"/>
<feature type="compositionally biased region" description="Low complexity" evidence="1">
    <location>
        <begin position="64"/>
        <end position="85"/>
    </location>
</feature>
<evidence type="ECO:0008006" key="4">
    <source>
        <dbReference type="Google" id="ProtNLM"/>
    </source>
</evidence>
<gene>
    <name evidence="2" type="ORF">G3R48_06155</name>
</gene>
<evidence type="ECO:0000256" key="1">
    <source>
        <dbReference type="SAM" id="MobiDB-lite"/>
    </source>
</evidence>
<sequence>MNQLMDKSLNVMAQAPNNETDEHKQSWFDYLQKKGGHKPMVKNILLAMSVTFITACGGGGDSSAPTEVAVTPTTPATGTTPPATETDPEPEEETTPSPTSIDDLVVAPEFEMQAVFDLAVNVELSSTERGYFSLCDDFTQGAQIEVNYDSCLLRGPLTEGKLDEVLTVANHQHSLMAVIWFYDGSAPQYTQWQYDPSADEQQLTLN</sequence>
<comment type="caution">
    <text evidence="2">The sequence shown here is derived from an EMBL/GenBank/DDBJ whole genome shotgun (WGS) entry which is preliminary data.</text>
</comment>
<reference evidence="2 3" key="1">
    <citation type="submission" date="2020-02" db="EMBL/GenBank/DDBJ databases">
        <title>Shewanella WXL01 sp. nov., a marine bacterium isolated from green algae in Luhuitou Fringing Reef (Northern South China Sea).</title>
        <authorList>
            <person name="Wang X."/>
        </authorList>
    </citation>
    <scope>NUCLEOTIDE SEQUENCE [LARGE SCALE GENOMIC DNA]</scope>
    <source>
        <strain evidence="2 3">MCCC 1A01895</strain>
    </source>
</reference>
<keyword evidence="3" id="KW-1185">Reference proteome</keyword>
<protein>
    <recommendedName>
        <fullName evidence="4">Lipoprotein</fullName>
    </recommendedName>
</protein>